<evidence type="ECO:0000313" key="14">
    <source>
        <dbReference type="EMBL" id="OWQ88725.1"/>
    </source>
</evidence>
<keyword evidence="5" id="KW-1003">Cell membrane</keyword>
<feature type="transmembrane region" description="Helical" evidence="11">
    <location>
        <begin position="65"/>
        <end position="82"/>
    </location>
</feature>
<feature type="transmembrane region" description="Helical" evidence="11">
    <location>
        <begin position="410"/>
        <end position="432"/>
    </location>
</feature>
<dbReference type="SUPFAM" id="SSF161098">
    <property type="entry name" value="MetI-like"/>
    <property type="match status" value="1"/>
</dbReference>
<keyword evidence="4 11" id="KW-0813">Transport</keyword>
<dbReference type="GO" id="GO:0042956">
    <property type="term" value="P:maltodextrin transmembrane transport"/>
    <property type="evidence" value="ECO:0007669"/>
    <property type="project" value="TreeGrafter"/>
</dbReference>
<comment type="subunit">
    <text evidence="12">The complex is composed of two ATP-binding proteins (MalK), two transmembrane proteins (MalG and MalF) and a solute-binding protein (MalE).</text>
</comment>
<dbReference type="Pfam" id="PF14785">
    <property type="entry name" value="MalF_P2"/>
    <property type="match status" value="1"/>
</dbReference>
<evidence type="ECO:0000256" key="9">
    <source>
        <dbReference type="ARBA" id="ARBA00022989"/>
    </source>
</evidence>
<keyword evidence="10 11" id="KW-0472">Membrane</keyword>
<keyword evidence="8 11" id="KW-0812">Transmembrane</keyword>
<dbReference type="FunFam" id="1.10.3720.10:FF:000030">
    <property type="entry name" value="Maltose ABC transporter permease MalF"/>
    <property type="match status" value="1"/>
</dbReference>
<feature type="transmembrane region" description="Helical" evidence="11">
    <location>
        <begin position="466"/>
        <end position="487"/>
    </location>
</feature>
<evidence type="ECO:0000313" key="15">
    <source>
        <dbReference type="Proteomes" id="UP000197468"/>
    </source>
</evidence>
<feature type="transmembrane region" description="Helical" evidence="11">
    <location>
        <begin position="523"/>
        <end position="545"/>
    </location>
</feature>
<dbReference type="PANTHER" id="PTHR47314:SF1">
    <property type="entry name" value="MALTOSE_MALTODEXTRIN TRANSPORT SYSTEM PERMEASE PROTEIN MALF"/>
    <property type="match status" value="1"/>
</dbReference>
<dbReference type="Pfam" id="PF00528">
    <property type="entry name" value="BPD_transp_1"/>
    <property type="match status" value="1"/>
</dbReference>
<comment type="similarity">
    <text evidence="3 12">Belongs to the binding-protein-dependent transport system permease family. MalFG subfamily.</text>
</comment>
<evidence type="ECO:0000256" key="6">
    <source>
        <dbReference type="ARBA" id="ARBA00022519"/>
    </source>
</evidence>
<dbReference type="NCBIfam" id="NF008232">
    <property type="entry name" value="PRK10999.1"/>
    <property type="match status" value="1"/>
</dbReference>
<protein>
    <recommendedName>
        <fullName evidence="12">Maltose/maltodextrin transport system permease protein</fullName>
    </recommendedName>
</protein>
<dbReference type="Gene3D" id="1.20.58.370">
    <property type="entry name" value="MalF N-terminal region-like"/>
    <property type="match status" value="1"/>
</dbReference>
<evidence type="ECO:0000259" key="13">
    <source>
        <dbReference type="PROSITE" id="PS50928"/>
    </source>
</evidence>
<evidence type="ECO:0000256" key="7">
    <source>
        <dbReference type="ARBA" id="ARBA00022597"/>
    </source>
</evidence>
<dbReference type="SUPFAM" id="SSF160964">
    <property type="entry name" value="MalF N-terminal region-like"/>
    <property type="match status" value="1"/>
</dbReference>
<dbReference type="Gene3D" id="1.10.3720.10">
    <property type="entry name" value="MetI-like"/>
    <property type="match status" value="1"/>
</dbReference>
<feature type="transmembrane region" description="Helical" evidence="11">
    <location>
        <begin position="360"/>
        <end position="380"/>
    </location>
</feature>
<feature type="transmembrane region" description="Helical" evidence="11">
    <location>
        <begin position="39"/>
        <end position="58"/>
    </location>
</feature>
<comment type="function">
    <text evidence="1 12">Part of the ABC transporter complex MalEFGK involved in maltose/maltodextrin import. Probably responsible for the translocation of the substrate across the membrane.</text>
</comment>
<keyword evidence="15" id="KW-1185">Reference proteome</keyword>
<dbReference type="EMBL" id="NIOF01000006">
    <property type="protein sequence ID" value="OWQ88725.1"/>
    <property type="molecule type" value="Genomic_DNA"/>
</dbReference>
<evidence type="ECO:0000256" key="4">
    <source>
        <dbReference type="ARBA" id="ARBA00022448"/>
    </source>
</evidence>
<dbReference type="PANTHER" id="PTHR47314">
    <property type="entry name" value="MALTOSE/MALTODEXTRIN TRANSPORT SYSTEM PERMEASE PROTEIN MALF"/>
    <property type="match status" value="1"/>
</dbReference>
<dbReference type="Gene3D" id="3.10.650.10">
    <property type="entry name" value="MalF N-terminal region-like"/>
    <property type="match status" value="1"/>
</dbReference>
<dbReference type="Gene3D" id="2.40.430.10">
    <property type="entry name" value="D-maltodextrin-binding protein, MBP"/>
    <property type="match status" value="1"/>
</dbReference>
<dbReference type="AlphaFoldDB" id="A0A246J7V5"/>
<organism evidence="14 15">
    <name type="scientific">Roseateles aquatilis</name>
    <dbReference type="NCBI Taxonomy" id="431061"/>
    <lineage>
        <taxon>Bacteria</taxon>
        <taxon>Pseudomonadati</taxon>
        <taxon>Pseudomonadota</taxon>
        <taxon>Betaproteobacteria</taxon>
        <taxon>Burkholderiales</taxon>
        <taxon>Sphaerotilaceae</taxon>
        <taxon>Roseateles</taxon>
    </lineage>
</organism>
<evidence type="ECO:0000256" key="10">
    <source>
        <dbReference type="ARBA" id="ARBA00023136"/>
    </source>
</evidence>
<sequence>MNATTASTSALAASLPGSPLAQAYGRQPAGALEKLARLLHWPAVALIALAALYLVFTLYTAGQTWWALGALGLFGAGFAIYLTEAGLAYRYLFPGVAGMLLFIAFPLAYTTQIGFTNYSSAHLLSQERVREYLLEQHDAVLDEVRDYGVYADGKEFRLVLRDPATGAVQFLSPALALRQSDQPLTVEMQSPADSRVQPSSATDSPWGAALTLKDLIAHRAALAQLRLQLPGQRDPGQLLHYLGLREFGPIRPHFEELPDGALKRNADGALFRPDASTGYYEGEGAAAGTHLAPGYKVMVGWQNYARMVLDAEFRGPFLSIFSWTVVFSLLTVVFSTAIGMMLAVLLNWEDLRFRTTYRTLLFLPYAVPGFISILVFKGLFNQNFGEINAILDALFGVKPAWFADPLLAKTMLLIVNVWLGYPYVMILCAGLLKAIPSDLYEASAIAGAGPLTNFFRITAPLIIKPLAPLLVSAFAFNFNNFVLIALLTDGRPDYLSTKIPAGQTDILVSYTYRIAFRDSGTDFGLAAAISTLIFILVAAMSLLNLRLMRKANS</sequence>
<reference evidence="14 15" key="1">
    <citation type="journal article" date="2008" name="Int. J. Syst. Evol. Microbiol.">
        <title>Description of Roseateles aquatilis sp. nov. and Roseateles terrae sp. nov., in the class Betaproteobacteria, and emended description of the genus Roseateles.</title>
        <authorList>
            <person name="Gomila M."/>
            <person name="Bowien B."/>
            <person name="Falsen E."/>
            <person name="Moore E.R."/>
            <person name="Lalucat J."/>
        </authorList>
    </citation>
    <scope>NUCLEOTIDE SEQUENCE [LARGE SCALE GENOMIC DNA]</scope>
    <source>
        <strain evidence="14 15">CCUG 48205</strain>
    </source>
</reference>
<accession>A0A246J7V5</accession>
<evidence type="ECO:0000256" key="2">
    <source>
        <dbReference type="ARBA" id="ARBA00004429"/>
    </source>
</evidence>
<dbReference type="InterPro" id="IPR035906">
    <property type="entry name" value="MetI-like_sf"/>
</dbReference>
<dbReference type="InterPro" id="IPR035277">
    <property type="entry name" value="MalF_N"/>
</dbReference>
<comment type="subcellular location">
    <subcellularLocation>
        <location evidence="2 12">Cell inner membrane</location>
        <topology evidence="2 12">Multi-pass membrane protein</topology>
    </subcellularLocation>
    <subcellularLocation>
        <location evidence="11">Cell membrane</location>
        <topology evidence="11">Multi-pass membrane protein</topology>
    </subcellularLocation>
</comment>
<dbReference type="GO" id="GO:0015423">
    <property type="term" value="F:ABC-type maltose transporter activity"/>
    <property type="evidence" value="ECO:0007669"/>
    <property type="project" value="TreeGrafter"/>
</dbReference>
<dbReference type="InterPro" id="IPR000515">
    <property type="entry name" value="MetI-like"/>
</dbReference>
<feature type="transmembrane region" description="Helical" evidence="11">
    <location>
        <begin position="320"/>
        <end position="348"/>
    </location>
</feature>
<keyword evidence="6 12" id="KW-0997">Cell inner membrane</keyword>
<proteinExistence type="inferred from homology"/>
<evidence type="ECO:0000256" key="1">
    <source>
        <dbReference type="ARBA" id="ARBA00002264"/>
    </source>
</evidence>
<evidence type="ECO:0000256" key="5">
    <source>
        <dbReference type="ARBA" id="ARBA00022475"/>
    </source>
</evidence>
<feature type="domain" description="ABC transmembrane type-1" evidence="13">
    <location>
        <begin position="321"/>
        <end position="544"/>
    </location>
</feature>
<dbReference type="CDD" id="cd06261">
    <property type="entry name" value="TM_PBP2"/>
    <property type="match status" value="1"/>
</dbReference>
<gene>
    <name evidence="14" type="ORF">CDN99_14645</name>
</gene>
<dbReference type="OrthoDB" id="9785347at2"/>
<keyword evidence="7 12" id="KW-0762">Sugar transport</keyword>
<name>A0A246J7V5_9BURK</name>
<feature type="transmembrane region" description="Helical" evidence="11">
    <location>
        <begin position="88"/>
        <end position="109"/>
    </location>
</feature>
<dbReference type="Proteomes" id="UP000197468">
    <property type="component" value="Unassembled WGS sequence"/>
</dbReference>
<evidence type="ECO:0000256" key="12">
    <source>
        <dbReference type="RuleBase" id="RU367050"/>
    </source>
</evidence>
<keyword evidence="9 11" id="KW-1133">Transmembrane helix</keyword>
<evidence type="ECO:0000256" key="11">
    <source>
        <dbReference type="RuleBase" id="RU363032"/>
    </source>
</evidence>
<dbReference type="RefSeq" id="WP_088385611.1">
    <property type="nucleotide sequence ID" value="NZ_NIOF01000006.1"/>
</dbReference>
<evidence type="ECO:0000256" key="8">
    <source>
        <dbReference type="ARBA" id="ARBA00022692"/>
    </source>
</evidence>
<dbReference type="InterPro" id="IPR047103">
    <property type="entry name" value="MalF_P2_sf"/>
</dbReference>
<dbReference type="PROSITE" id="PS50928">
    <property type="entry name" value="ABC_TM1"/>
    <property type="match status" value="1"/>
</dbReference>
<evidence type="ECO:0000256" key="3">
    <source>
        <dbReference type="ARBA" id="ARBA00009047"/>
    </source>
</evidence>
<dbReference type="InterPro" id="IPR029345">
    <property type="entry name" value="MalF_P2"/>
</dbReference>
<comment type="caution">
    <text evidence="14">The sequence shown here is derived from an EMBL/GenBank/DDBJ whole genome shotgun (WGS) entry which is preliminary data.</text>
</comment>
<dbReference type="GO" id="GO:1990060">
    <property type="term" value="C:maltose transport complex"/>
    <property type="evidence" value="ECO:0007669"/>
    <property type="project" value="TreeGrafter"/>
</dbReference>